<evidence type="ECO:0000313" key="3">
    <source>
        <dbReference type="Proteomes" id="UP000298860"/>
    </source>
</evidence>
<dbReference type="Pfam" id="PF09900">
    <property type="entry name" value="DUF2127"/>
    <property type="match status" value="1"/>
</dbReference>
<gene>
    <name evidence="2" type="ORF">GTS_45380</name>
</gene>
<dbReference type="EMBL" id="BJFL01000030">
    <property type="protein sequence ID" value="GDY32905.1"/>
    <property type="molecule type" value="Genomic_DNA"/>
</dbReference>
<keyword evidence="1" id="KW-0472">Membrane</keyword>
<dbReference type="AlphaFoldDB" id="A0A4D4J7Z6"/>
<keyword evidence="1" id="KW-0812">Transmembrane</keyword>
<protein>
    <recommendedName>
        <fullName evidence="4">DUF2127 domain-containing protein</fullName>
    </recommendedName>
</protein>
<feature type="transmembrane region" description="Helical" evidence="1">
    <location>
        <begin position="82"/>
        <end position="102"/>
    </location>
</feature>
<comment type="caution">
    <text evidence="2">The sequence shown here is derived from an EMBL/GenBank/DDBJ whole genome shotgun (WGS) entry which is preliminary data.</text>
</comment>
<feature type="transmembrane region" description="Helical" evidence="1">
    <location>
        <begin position="109"/>
        <end position="126"/>
    </location>
</feature>
<dbReference type="RefSeq" id="WP_225978643.1">
    <property type="nucleotide sequence ID" value="NZ_BJFL01000030.1"/>
</dbReference>
<dbReference type="InterPro" id="IPR021125">
    <property type="entry name" value="DUF2127"/>
</dbReference>
<keyword evidence="3" id="KW-1185">Reference proteome</keyword>
<evidence type="ECO:0008006" key="4">
    <source>
        <dbReference type="Google" id="ProtNLM"/>
    </source>
</evidence>
<dbReference type="Proteomes" id="UP000298860">
    <property type="component" value="Unassembled WGS sequence"/>
</dbReference>
<organism evidence="2 3">
    <name type="scientific">Gandjariella thermophila</name>
    <dbReference type="NCBI Taxonomy" id="1931992"/>
    <lineage>
        <taxon>Bacteria</taxon>
        <taxon>Bacillati</taxon>
        <taxon>Actinomycetota</taxon>
        <taxon>Actinomycetes</taxon>
        <taxon>Pseudonocardiales</taxon>
        <taxon>Pseudonocardiaceae</taxon>
        <taxon>Gandjariella</taxon>
    </lineage>
</organism>
<accession>A0A4D4J7Z6</accession>
<keyword evidence="1" id="KW-1133">Transmembrane helix</keyword>
<reference evidence="3" key="1">
    <citation type="submission" date="2019-04" db="EMBL/GenBank/DDBJ databases">
        <title>Draft genome sequence of Pseudonocardiaceae bacterium SL3-2-4.</title>
        <authorList>
            <person name="Ningsih F."/>
            <person name="Yokota A."/>
            <person name="Sakai Y."/>
            <person name="Nanatani K."/>
            <person name="Yabe S."/>
            <person name="Oetari A."/>
            <person name="Sjamsuridzal W."/>
        </authorList>
    </citation>
    <scope>NUCLEOTIDE SEQUENCE [LARGE SCALE GENOMIC DNA]</scope>
    <source>
        <strain evidence="3">SL3-2-4</strain>
    </source>
</reference>
<proteinExistence type="predicted"/>
<feature type="transmembrane region" description="Helical" evidence="1">
    <location>
        <begin position="30"/>
        <end position="52"/>
    </location>
</feature>
<sequence length="163" mass="17688">MTTSTRQATTTERLFRIAVAIKGIDGGVQLVAAIVLLFIPPALVLSLAHAVITRDLLGDPSGTLAAHLLQAAGHFAGGSTRWFAIFYLLLHGIIKLGLVTALWRKIMPAYPVAVLVLAAFVVYEVIRAVHTHSIALPFFAALDVAIIVLVIREYLQLRRERAT</sequence>
<name>A0A4D4J7Z6_9PSEU</name>
<evidence type="ECO:0000256" key="1">
    <source>
        <dbReference type="SAM" id="Phobius"/>
    </source>
</evidence>
<feature type="transmembrane region" description="Helical" evidence="1">
    <location>
        <begin position="132"/>
        <end position="151"/>
    </location>
</feature>
<evidence type="ECO:0000313" key="2">
    <source>
        <dbReference type="EMBL" id="GDY32905.1"/>
    </source>
</evidence>